<feature type="domain" description="Reverse transcriptase" evidence="1">
    <location>
        <begin position="203"/>
        <end position="483"/>
    </location>
</feature>
<evidence type="ECO:0000313" key="3">
    <source>
        <dbReference type="Proteomes" id="UP001372338"/>
    </source>
</evidence>
<comment type="caution">
    <text evidence="2">The sequence shown here is derived from an EMBL/GenBank/DDBJ whole genome shotgun (WGS) entry which is preliminary data.</text>
</comment>
<dbReference type="Pfam" id="PF00078">
    <property type="entry name" value="RVT_1"/>
    <property type="match status" value="1"/>
</dbReference>
<reference evidence="2 3" key="1">
    <citation type="submission" date="2024-01" db="EMBL/GenBank/DDBJ databases">
        <title>The genomes of 5 underutilized Papilionoideae crops provide insights into root nodulation and disease resistanc.</title>
        <authorList>
            <person name="Yuan L."/>
        </authorList>
    </citation>
    <scope>NUCLEOTIDE SEQUENCE [LARGE SCALE GENOMIC DNA]</scope>
    <source>
        <strain evidence="2">ZHUSHIDOU_FW_LH</strain>
        <tissue evidence="2">Leaf</tissue>
    </source>
</reference>
<dbReference type="InterPro" id="IPR043502">
    <property type="entry name" value="DNA/RNA_pol_sf"/>
</dbReference>
<name>A0AAN9E0X1_CROPI</name>
<dbReference type="Pfam" id="PF13966">
    <property type="entry name" value="zf-RVT"/>
    <property type="match status" value="1"/>
</dbReference>
<dbReference type="AlphaFoldDB" id="A0AAN9E0X1"/>
<accession>A0AAN9E0X1</accession>
<dbReference type="PANTHER" id="PTHR31635">
    <property type="entry name" value="REVERSE TRANSCRIPTASE DOMAIN-CONTAINING PROTEIN-RELATED"/>
    <property type="match status" value="1"/>
</dbReference>
<dbReference type="CDD" id="cd01650">
    <property type="entry name" value="RT_nLTR_like"/>
    <property type="match status" value="1"/>
</dbReference>
<evidence type="ECO:0000259" key="1">
    <source>
        <dbReference type="PROSITE" id="PS50878"/>
    </source>
</evidence>
<dbReference type="InterPro" id="IPR026960">
    <property type="entry name" value="RVT-Znf"/>
</dbReference>
<dbReference type="PROSITE" id="PS50878">
    <property type="entry name" value="RT_POL"/>
    <property type="match status" value="1"/>
</dbReference>
<sequence>MEIDMLNSSALEPNMKMEGAHPDMTDPTGQLSNIVIIQEPRCSGDRAKQIIKKLGFRNSLISEAIGYVGGIWTLWNNDDIKSNSSKEKLNLFICQSRKVTSIIGQIGGLYTWRGPIRNGYDRAYKRLDRGLCNVRWRTRFPYVVIKVLARVHYDHNPLCLNLQLNSRNNHARPFRFHAIPSIICNIYNPDNHCDLANLGLSPNAEEIRKAIRAINSTLLVLIPKVDTPQWASQFRPIALCNVVYKRITKILANRLNPFLNNWISPNQAGFVSGRNIQDNIIIAQELVHTMKNMRGKKGFMSIKFDLEKAYDRLSWDFVRKCLMELNLPAAFVELVYSCNSTTSFKILWNWDKTDSFLPSRGIRQGDSLSPFLFVICMDKLAHMITDERLQWINLVLKGNGRGTLFWKDKWLGDNSTLEDWALNVIDLFNDFTLVKDMADVDDNWNYTLLQNLLTQYAIDKISCIPPPRDEMGNDNLIWEGTNNGVFSVKHAYSLINSEPPRAEVIPRDDVWKTKCPEIWKFFLWKAGHNQILTNSRKAKWGLGSADCIWCNGVEETALHARRDCPKAQHLWTSLIDHENLFEFFNFDLFSWIRRNLNTGWGVQDLDNRRKGNILTRKETIFIQWRGPLEGWVKLNTNGASKGNPGLAWCGGVFRDDRGKWSLDFTAKLGSLQLILRTVGNLVGSQCCLVKRN</sequence>
<proteinExistence type="predicted"/>
<dbReference type="PANTHER" id="PTHR31635:SF196">
    <property type="entry name" value="REVERSE TRANSCRIPTASE DOMAIN-CONTAINING PROTEIN-RELATED"/>
    <property type="match status" value="1"/>
</dbReference>
<organism evidence="2 3">
    <name type="scientific">Crotalaria pallida</name>
    <name type="common">Smooth rattlebox</name>
    <name type="synonym">Crotalaria striata</name>
    <dbReference type="NCBI Taxonomy" id="3830"/>
    <lineage>
        <taxon>Eukaryota</taxon>
        <taxon>Viridiplantae</taxon>
        <taxon>Streptophyta</taxon>
        <taxon>Embryophyta</taxon>
        <taxon>Tracheophyta</taxon>
        <taxon>Spermatophyta</taxon>
        <taxon>Magnoliopsida</taxon>
        <taxon>eudicotyledons</taxon>
        <taxon>Gunneridae</taxon>
        <taxon>Pentapetalae</taxon>
        <taxon>rosids</taxon>
        <taxon>fabids</taxon>
        <taxon>Fabales</taxon>
        <taxon>Fabaceae</taxon>
        <taxon>Papilionoideae</taxon>
        <taxon>50 kb inversion clade</taxon>
        <taxon>genistoids sensu lato</taxon>
        <taxon>core genistoids</taxon>
        <taxon>Crotalarieae</taxon>
        <taxon>Crotalaria</taxon>
    </lineage>
</organism>
<dbReference type="Proteomes" id="UP001372338">
    <property type="component" value="Unassembled WGS sequence"/>
</dbReference>
<protein>
    <recommendedName>
        <fullName evidence="1">Reverse transcriptase domain-containing protein</fullName>
    </recommendedName>
</protein>
<evidence type="ECO:0000313" key="2">
    <source>
        <dbReference type="EMBL" id="KAK7244115.1"/>
    </source>
</evidence>
<gene>
    <name evidence="2" type="ORF">RIF29_38933</name>
</gene>
<dbReference type="InterPro" id="IPR000477">
    <property type="entry name" value="RT_dom"/>
</dbReference>
<keyword evidence="3" id="KW-1185">Reference proteome</keyword>
<dbReference type="EMBL" id="JAYWIO010000008">
    <property type="protein sequence ID" value="KAK7244115.1"/>
    <property type="molecule type" value="Genomic_DNA"/>
</dbReference>
<dbReference type="SUPFAM" id="SSF56672">
    <property type="entry name" value="DNA/RNA polymerases"/>
    <property type="match status" value="1"/>
</dbReference>